<organism evidence="2 3">
    <name type="scientific">Metabacillus niabensis</name>
    <dbReference type="NCBI Taxonomy" id="324854"/>
    <lineage>
        <taxon>Bacteria</taxon>
        <taxon>Bacillati</taxon>
        <taxon>Bacillota</taxon>
        <taxon>Bacilli</taxon>
        <taxon>Bacillales</taxon>
        <taxon>Bacillaceae</taxon>
        <taxon>Metabacillus</taxon>
    </lineage>
</organism>
<evidence type="ECO:0008006" key="4">
    <source>
        <dbReference type="Google" id="ProtNLM"/>
    </source>
</evidence>
<evidence type="ECO:0000313" key="3">
    <source>
        <dbReference type="Proteomes" id="UP001232245"/>
    </source>
</evidence>
<proteinExistence type="predicted"/>
<dbReference type="Proteomes" id="UP001232245">
    <property type="component" value="Unassembled WGS sequence"/>
</dbReference>
<dbReference type="EMBL" id="JAUSTZ010000007">
    <property type="protein sequence ID" value="MDQ0226913.1"/>
    <property type="molecule type" value="Genomic_DNA"/>
</dbReference>
<sequence>MKYINVLLLLFLLSACQQFNQNEAGKNGNDTENGLLQTGNDNRRLNDDVLIESRNEVNLEEEEDPLHPTEAEQLVRKKLGLQDDENTIVQYDHLENEHYIIHVYSIDKAQEQTEAWYMVNIETRKIKKLKH</sequence>
<evidence type="ECO:0000313" key="2">
    <source>
        <dbReference type="EMBL" id="MDQ0226913.1"/>
    </source>
</evidence>
<name>A0ABT9Z3T0_9BACI</name>
<feature type="chain" id="PRO_5047178583" description="PepSY domain-containing protein" evidence="1">
    <location>
        <begin position="21"/>
        <end position="131"/>
    </location>
</feature>
<reference evidence="2 3" key="1">
    <citation type="submission" date="2023-07" db="EMBL/GenBank/DDBJ databases">
        <title>Genomic Encyclopedia of Type Strains, Phase IV (KMG-IV): sequencing the most valuable type-strain genomes for metagenomic binning, comparative biology and taxonomic classification.</title>
        <authorList>
            <person name="Goeker M."/>
        </authorList>
    </citation>
    <scope>NUCLEOTIDE SEQUENCE [LARGE SCALE GENOMIC DNA]</scope>
    <source>
        <strain evidence="2 3">DSM 17723</strain>
    </source>
</reference>
<keyword evidence="3" id="KW-1185">Reference proteome</keyword>
<evidence type="ECO:0000256" key="1">
    <source>
        <dbReference type="SAM" id="SignalP"/>
    </source>
</evidence>
<comment type="caution">
    <text evidence="2">The sequence shown here is derived from an EMBL/GenBank/DDBJ whole genome shotgun (WGS) entry which is preliminary data.</text>
</comment>
<dbReference type="RefSeq" id="WP_095299138.1">
    <property type="nucleotide sequence ID" value="NZ_CADEPK010000434.1"/>
</dbReference>
<dbReference type="PROSITE" id="PS51257">
    <property type="entry name" value="PROKAR_LIPOPROTEIN"/>
    <property type="match status" value="1"/>
</dbReference>
<gene>
    <name evidence="2" type="ORF">J2S02_003258</name>
</gene>
<keyword evidence="1" id="KW-0732">Signal</keyword>
<accession>A0ABT9Z3T0</accession>
<protein>
    <recommendedName>
        <fullName evidence="4">PepSY domain-containing protein</fullName>
    </recommendedName>
</protein>
<feature type="signal peptide" evidence="1">
    <location>
        <begin position="1"/>
        <end position="20"/>
    </location>
</feature>